<feature type="domain" description="BioF2-like acetyltransferase" evidence="1">
    <location>
        <begin position="102"/>
        <end position="248"/>
    </location>
</feature>
<dbReference type="EC" id="2.3.1.-" evidence="2"/>
<keyword evidence="3" id="KW-1185">Reference proteome</keyword>
<evidence type="ECO:0000259" key="1">
    <source>
        <dbReference type="Pfam" id="PF13480"/>
    </source>
</evidence>
<evidence type="ECO:0000313" key="2">
    <source>
        <dbReference type="EMBL" id="MDO5971140.1"/>
    </source>
</evidence>
<protein>
    <submittedName>
        <fullName evidence="2">GNAT family N-acetyltransferase</fullName>
        <ecNumber evidence="2">2.3.1.-</ecNumber>
    </submittedName>
</protein>
<name>A0ABT8WDA8_9FLAO</name>
<evidence type="ECO:0000313" key="3">
    <source>
        <dbReference type="Proteomes" id="UP001176883"/>
    </source>
</evidence>
<dbReference type="Proteomes" id="UP001176883">
    <property type="component" value="Unassembled WGS sequence"/>
</dbReference>
<comment type="caution">
    <text evidence="2">The sequence shown here is derived from an EMBL/GenBank/DDBJ whole genome shotgun (WGS) entry which is preliminary data.</text>
</comment>
<dbReference type="SUPFAM" id="SSF55729">
    <property type="entry name" value="Acyl-CoA N-acyltransferases (Nat)"/>
    <property type="match status" value="1"/>
</dbReference>
<keyword evidence="2" id="KW-0012">Acyltransferase</keyword>
<dbReference type="InterPro" id="IPR016181">
    <property type="entry name" value="Acyl_CoA_acyltransferase"/>
</dbReference>
<dbReference type="RefSeq" id="WP_303278844.1">
    <property type="nucleotide sequence ID" value="NZ_JAUOEK010000142.1"/>
</dbReference>
<reference evidence="2" key="1">
    <citation type="submission" date="2023-07" db="EMBL/GenBank/DDBJ databases">
        <title>Two novel species in the genus Flavivirga.</title>
        <authorList>
            <person name="Kwon K."/>
        </authorList>
    </citation>
    <scope>NUCLEOTIDE SEQUENCE</scope>
    <source>
        <strain evidence="2">KCTC 52353</strain>
    </source>
</reference>
<gene>
    <name evidence="2" type="ORF">Q4Q35_15130</name>
</gene>
<dbReference type="InterPro" id="IPR038740">
    <property type="entry name" value="BioF2-like_GNAT_dom"/>
</dbReference>
<dbReference type="Pfam" id="PF13480">
    <property type="entry name" value="Acetyltransf_6"/>
    <property type="match status" value="1"/>
</dbReference>
<accession>A0ABT8WDA8</accession>
<dbReference type="GO" id="GO:0016746">
    <property type="term" value="F:acyltransferase activity"/>
    <property type="evidence" value="ECO:0007669"/>
    <property type="project" value="UniProtKB-KW"/>
</dbReference>
<dbReference type="EMBL" id="JAUOEK010000142">
    <property type="protein sequence ID" value="MDO5971140.1"/>
    <property type="molecule type" value="Genomic_DNA"/>
</dbReference>
<dbReference type="Gene3D" id="3.40.630.30">
    <property type="match status" value="1"/>
</dbReference>
<keyword evidence="2" id="KW-0808">Transferase</keyword>
<sequence>MGTEKNITFLKTLLTNSALPPIYNTITYKNTNLFTKKTTNQNNQTVQLTTIKDIPGYLELNLSRNLKNIRINTIKTLRGHLVDLTLFKDFKEYVSKKISPKSKYNLNRYKNRLETCFNTKYVVYHGDIDKKEYDRLFIFLKDFLVRRFQEKKEKNYELQYLQEFHTLCYDMIIQNRANLFVIYNDNTPISIRINMFTNDLAYYIISGYDIDYSKFHLGAIDMLKNIEWCFQNKFKAYDLLKGYDYYKQKWATGSYFNYMQIAYNSGAIYFNMKAHYMTSKERFRQYLIKKVKSYNLDKPYKKIRKFTYKYTNKPQHIKEVKITVKNNIHTKNAKTKINIQTNADYRYLKRYVYNFLFLNKEHFSNTSVYSIADKPNYFEVIGKDNNQLLIVDIIKG</sequence>
<organism evidence="2 3">
    <name type="scientific">Flavivirga aquimarina</name>
    <dbReference type="NCBI Taxonomy" id="2027862"/>
    <lineage>
        <taxon>Bacteria</taxon>
        <taxon>Pseudomonadati</taxon>
        <taxon>Bacteroidota</taxon>
        <taxon>Flavobacteriia</taxon>
        <taxon>Flavobacteriales</taxon>
        <taxon>Flavobacteriaceae</taxon>
        <taxon>Flavivirga</taxon>
    </lineage>
</organism>
<proteinExistence type="predicted"/>